<reference evidence="1 2" key="1">
    <citation type="submission" date="2014-04" db="EMBL/GenBank/DDBJ databases">
        <authorList>
            <consortium name="DOE Joint Genome Institute"/>
            <person name="Kuo A."/>
            <person name="Kohler A."/>
            <person name="Nagy L.G."/>
            <person name="Floudas D."/>
            <person name="Copeland A."/>
            <person name="Barry K.W."/>
            <person name="Cichocki N."/>
            <person name="Veneault-Fourrey C."/>
            <person name="LaButti K."/>
            <person name="Lindquist E.A."/>
            <person name="Lipzen A."/>
            <person name="Lundell T."/>
            <person name="Morin E."/>
            <person name="Murat C."/>
            <person name="Sun H."/>
            <person name="Tunlid A."/>
            <person name="Henrissat B."/>
            <person name="Grigoriev I.V."/>
            <person name="Hibbett D.S."/>
            <person name="Martin F."/>
            <person name="Nordberg H.P."/>
            <person name="Cantor M.N."/>
            <person name="Hua S.X."/>
        </authorList>
    </citation>
    <scope>NUCLEOTIDE SEQUENCE [LARGE SCALE GENOMIC DNA]</scope>
    <source>
        <strain evidence="1 2">Foug A</strain>
    </source>
</reference>
<dbReference type="EMBL" id="KN822355">
    <property type="protein sequence ID" value="KIM50664.1"/>
    <property type="molecule type" value="Genomic_DNA"/>
</dbReference>
<proteinExistence type="predicted"/>
<gene>
    <name evidence="1" type="ORF">SCLCIDRAFT_144905</name>
</gene>
<sequence>QQRHIWLIDCQVVAIGTEMCMDLSDWIKRRLWHGVQEQGKLAQDQIEECGIDMKELESQWANGLFGSRSNEIDAPARLKKELDTVLALQADVDLTEKAIQTAKGVIEKESASDDTLSVLTSLERTHSRLIAKVEVLYVSLNVQMKFPELDSISLDFVRTLLLACDLKINICKRAIGSFFEWGKLDQAVGGAQKALGIFSTSFE</sequence>
<feature type="non-terminal residue" evidence="1">
    <location>
        <position position="1"/>
    </location>
</feature>
<organism evidence="1 2">
    <name type="scientific">Scleroderma citrinum Foug A</name>
    <dbReference type="NCBI Taxonomy" id="1036808"/>
    <lineage>
        <taxon>Eukaryota</taxon>
        <taxon>Fungi</taxon>
        <taxon>Dikarya</taxon>
        <taxon>Basidiomycota</taxon>
        <taxon>Agaricomycotina</taxon>
        <taxon>Agaricomycetes</taxon>
        <taxon>Agaricomycetidae</taxon>
        <taxon>Boletales</taxon>
        <taxon>Sclerodermatineae</taxon>
        <taxon>Sclerodermataceae</taxon>
        <taxon>Scleroderma</taxon>
    </lineage>
</organism>
<evidence type="ECO:0000313" key="2">
    <source>
        <dbReference type="Proteomes" id="UP000053989"/>
    </source>
</evidence>
<dbReference type="HOGENOM" id="CLU_114232_0_0_1"/>
<reference evidence="2" key="2">
    <citation type="submission" date="2015-01" db="EMBL/GenBank/DDBJ databases">
        <title>Evolutionary Origins and Diversification of the Mycorrhizal Mutualists.</title>
        <authorList>
            <consortium name="DOE Joint Genome Institute"/>
            <consortium name="Mycorrhizal Genomics Consortium"/>
            <person name="Kohler A."/>
            <person name="Kuo A."/>
            <person name="Nagy L.G."/>
            <person name="Floudas D."/>
            <person name="Copeland A."/>
            <person name="Barry K.W."/>
            <person name="Cichocki N."/>
            <person name="Veneault-Fourrey C."/>
            <person name="LaButti K."/>
            <person name="Lindquist E.A."/>
            <person name="Lipzen A."/>
            <person name="Lundell T."/>
            <person name="Morin E."/>
            <person name="Murat C."/>
            <person name="Riley R."/>
            <person name="Ohm R."/>
            <person name="Sun H."/>
            <person name="Tunlid A."/>
            <person name="Henrissat B."/>
            <person name="Grigoriev I.V."/>
            <person name="Hibbett D.S."/>
            <person name="Martin F."/>
        </authorList>
    </citation>
    <scope>NUCLEOTIDE SEQUENCE [LARGE SCALE GENOMIC DNA]</scope>
    <source>
        <strain evidence="2">Foug A</strain>
    </source>
</reference>
<name>A0A0C3D2P9_9AGAM</name>
<evidence type="ECO:0000313" key="1">
    <source>
        <dbReference type="EMBL" id="KIM50664.1"/>
    </source>
</evidence>
<protein>
    <submittedName>
        <fullName evidence="1">Uncharacterized protein</fullName>
    </submittedName>
</protein>
<keyword evidence="2" id="KW-1185">Reference proteome</keyword>
<dbReference type="AlphaFoldDB" id="A0A0C3D2P9"/>
<dbReference type="Proteomes" id="UP000053989">
    <property type="component" value="Unassembled WGS sequence"/>
</dbReference>
<dbReference type="STRING" id="1036808.A0A0C3D2P9"/>
<dbReference type="OrthoDB" id="3364670at2759"/>
<dbReference type="InParanoid" id="A0A0C3D2P9"/>
<accession>A0A0C3D2P9</accession>